<keyword evidence="8" id="KW-0539">Nucleus</keyword>
<dbReference type="Gene3D" id="3.40.50.150">
    <property type="entry name" value="Vaccinia Virus protein VP39"/>
    <property type="match status" value="1"/>
</dbReference>
<dbReference type="SUPFAM" id="SSF53335">
    <property type="entry name" value="S-adenosyl-L-methionine-dependent methyltransferases"/>
    <property type="match status" value="1"/>
</dbReference>
<protein>
    <recommendedName>
        <fullName evidence="4">Calmodulin-lysine N-methyltransferase</fullName>
        <ecNumber evidence="3">2.1.1.60</ecNumber>
    </recommendedName>
</protein>
<proteinExistence type="predicted"/>
<evidence type="ECO:0000313" key="10">
    <source>
        <dbReference type="EMBL" id="KAK4778106.1"/>
    </source>
</evidence>
<evidence type="ECO:0000256" key="8">
    <source>
        <dbReference type="ARBA" id="ARBA00023242"/>
    </source>
</evidence>
<evidence type="ECO:0000256" key="3">
    <source>
        <dbReference type="ARBA" id="ARBA00011914"/>
    </source>
</evidence>
<dbReference type="AlphaFoldDB" id="A0AAN7L364"/>
<evidence type="ECO:0000256" key="6">
    <source>
        <dbReference type="ARBA" id="ARBA00022603"/>
    </source>
</evidence>
<dbReference type="GO" id="GO:0005634">
    <property type="term" value="C:nucleus"/>
    <property type="evidence" value="ECO:0007669"/>
    <property type="project" value="UniProtKB-SubCell"/>
</dbReference>
<evidence type="ECO:0000256" key="5">
    <source>
        <dbReference type="ARBA" id="ARBA00022490"/>
    </source>
</evidence>
<dbReference type="GO" id="GO:0018025">
    <property type="term" value="F:calmodulin-lysine N-methyltransferase activity"/>
    <property type="evidence" value="ECO:0007669"/>
    <property type="project" value="UniProtKB-EC"/>
</dbReference>
<dbReference type="InterPro" id="IPR029063">
    <property type="entry name" value="SAM-dependent_MTases_sf"/>
</dbReference>
<keyword evidence="6" id="KW-0489">Methyltransferase</keyword>
<dbReference type="PANTHER" id="PTHR13539:SF3">
    <property type="entry name" value="CALMODULIN-LYSINE N-METHYLTRANSFERASE"/>
    <property type="match status" value="1"/>
</dbReference>
<accession>A0AAN7L364</accession>
<feature type="compositionally biased region" description="Basic and acidic residues" evidence="9">
    <location>
        <begin position="34"/>
        <end position="45"/>
    </location>
</feature>
<dbReference type="GO" id="GO:0005737">
    <property type="term" value="C:cytoplasm"/>
    <property type="evidence" value="ECO:0007669"/>
    <property type="project" value="UniProtKB-SubCell"/>
</dbReference>
<dbReference type="Proteomes" id="UP001345219">
    <property type="component" value="Chromosome 14"/>
</dbReference>
<keyword evidence="5" id="KW-0963">Cytoplasm</keyword>
<dbReference type="Pfam" id="PF10294">
    <property type="entry name" value="Methyltransf_16"/>
    <property type="match status" value="1"/>
</dbReference>
<evidence type="ECO:0000256" key="2">
    <source>
        <dbReference type="ARBA" id="ARBA00004496"/>
    </source>
</evidence>
<evidence type="ECO:0000256" key="9">
    <source>
        <dbReference type="SAM" id="MobiDB-lite"/>
    </source>
</evidence>
<dbReference type="EMBL" id="JAXIOK010000002">
    <property type="protein sequence ID" value="KAK4778106.1"/>
    <property type="molecule type" value="Genomic_DNA"/>
</dbReference>
<reference evidence="10 11" key="1">
    <citation type="journal article" date="2023" name="Hortic Res">
        <title>Pangenome of water caltrop reveals structural variations and asymmetric subgenome divergence after allopolyploidization.</title>
        <authorList>
            <person name="Zhang X."/>
            <person name="Chen Y."/>
            <person name="Wang L."/>
            <person name="Yuan Y."/>
            <person name="Fang M."/>
            <person name="Shi L."/>
            <person name="Lu R."/>
            <person name="Comes H.P."/>
            <person name="Ma Y."/>
            <person name="Chen Y."/>
            <person name="Huang G."/>
            <person name="Zhou Y."/>
            <person name="Zheng Z."/>
            <person name="Qiu Y."/>
        </authorList>
    </citation>
    <scope>NUCLEOTIDE SEQUENCE [LARGE SCALE GENOMIC DNA]</scope>
    <source>
        <tissue evidence="10">Roots</tissue>
    </source>
</reference>
<dbReference type="InterPro" id="IPR019410">
    <property type="entry name" value="Methyltransf_16"/>
</dbReference>
<name>A0AAN7L364_9MYRT</name>
<gene>
    <name evidence="10" type="ORF">SAY87_018293</name>
</gene>
<keyword evidence="11" id="KW-1185">Reference proteome</keyword>
<feature type="region of interest" description="Disordered" evidence="9">
    <location>
        <begin position="27"/>
        <end position="47"/>
    </location>
</feature>
<dbReference type="GO" id="GO:0032259">
    <property type="term" value="P:methylation"/>
    <property type="evidence" value="ECO:0007669"/>
    <property type="project" value="UniProtKB-KW"/>
</dbReference>
<keyword evidence="7" id="KW-0808">Transferase</keyword>
<organism evidence="10 11">
    <name type="scientific">Trapa incisa</name>
    <dbReference type="NCBI Taxonomy" id="236973"/>
    <lineage>
        <taxon>Eukaryota</taxon>
        <taxon>Viridiplantae</taxon>
        <taxon>Streptophyta</taxon>
        <taxon>Embryophyta</taxon>
        <taxon>Tracheophyta</taxon>
        <taxon>Spermatophyta</taxon>
        <taxon>Magnoliopsida</taxon>
        <taxon>eudicotyledons</taxon>
        <taxon>Gunneridae</taxon>
        <taxon>Pentapetalae</taxon>
        <taxon>rosids</taxon>
        <taxon>malvids</taxon>
        <taxon>Myrtales</taxon>
        <taxon>Lythraceae</taxon>
        <taxon>Trapa</taxon>
    </lineage>
</organism>
<dbReference type="PROSITE" id="PS51257">
    <property type="entry name" value="PROKAR_LIPOPROTEIN"/>
    <property type="match status" value="1"/>
</dbReference>
<evidence type="ECO:0000256" key="4">
    <source>
        <dbReference type="ARBA" id="ARBA00020594"/>
    </source>
</evidence>
<sequence length="357" mass="40155">MNRPRATNYPYGAGSCLARNARKCSTSMAQQIHHQSDERAPEDSTARASSIRWKILRRALLRRHTDNESQLGIDRISRRASSDGFKLIPFQVVEPGARNWDNPDSSSTTEMPHSVKDAVVCYKLPIDGSPKLFLKQRLENQEDLHDFEICNQYNIDNTGLVCLWPSEEVLSYYCLSNAEIFRSKRVIELGSGYGLAGLVIAAATEASEIVITDGNPQVVDYIQHNIQVNSGAFGSTKVNSMLLHWKQMQVSSTPDTFDIIIASDCTFFKEFHADLAWTVKLLLKEAGPSEALFFSPKRGDSLGKFLEEASKHDLKCSIVENYDATVWNRHQDLLAGDGSWSSYLMDHCYPLLVRIMK</sequence>
<evidence type="ECO:0000313" key="11">
    <source>
        <dbReference type="Proteomes" id="UP001345219"/>
    </source>
</evidence>
<dbReference type="EC" id="2.1.1.60" evidence="3"/>
<dbReference type="PANTHER" id="PTHR13539">
    <property type="entry name" value="CALMODULIN-LYSINE N-METHYLTRANSFERASE"/>
    <property type="match status" value="1"/>
</dbReference>
<evidence type="ECO:0000256" key="1">
    <source>
        <dbReference type="ARBA" id="ARBA00004123"/>
    </source>
</evidence>
<evidence type="ECO:0000256" key="7">
    <source>
        <dbReference type="ARBA" id="ARBA00022679"/>
    </source>
</evidence>
<comment type="subcellular location">
    <subcellularLocation>
        <location evidence="2">Cytoplasm</location>
    </subcellularLocation>
    <subcellularLocation>
        <location evidence="1">Nucleus</location>
    </subcellularLocation>
</comment>
<comment type="caution">
    <text evidence="10">The sequence shown here is derived from an EMBL/GenBank/DDBJ whole genome shotgun (WGS) entry which is preliminary data.</text>
</comment>
<dbReference type="InterPro" id="IPR025800">
    <property type="entry name" value="CaM-Lys-N-MeTrfase"/>
</dbReference>